<dbReference type="Pfam" id="PF25628">
    <property type="entry name" value="Shotoku_capsid"/>
    <property type="match status" value="2"/>
</dbReference>
<protein>
    <submittedName>
        <fullName evidence="1">Capsid protein</fullName>
    </submittedName>
</protein>
<evidence type="ECO:0000313" key="1">
    <source>
        <dbReference type="EMBL" id="QTE03345.1"/>
    </source>
</evidence>
<accession>A0A8A4XBM1</accession>
<organism evidence="1">
    <name type="scientific">Cygnus columbianus CRESS-DNA-virus sp</name>
    <dbReference type="NCBI Taxonomy" id="2815027"/>
    <lineage>
        <taxon>Viruses</taxon>
        <taxon>Monodnaviria</taxon>
        <taxon>Shotokuvirae</taxon>
        <taxon>Cressdnaviricota</taxon>
    </lineage>
</organism>
<reference evidence="1" key="1">
    <citation type="submission" date="2020-10" db="EMBL/GenBank/DDBJ databases">
        <title>CRESS DNA virus dark matter in the feces of wild birds.</title>
        <authorList>
            <person name="Yang S."/>
            <person name="Zhang W."/>
        </authorList>
    </citation>
    <scope>NUCLEOTIDE SEQUENCE</scope>
    <source>
        <strain evidence="1">Swn66usv2</strain>
    </source>
</reference>
<sequence length="341" mass="37941">MLRARYTSRRLMSNRRTYGRRTGRYYGRRRQGFLSTGRTGKSHFSSCLAVYNNPFSTATTNPKIPDGKVYASTGIRLQAVEEIQNDASENMDILLFPGLSNGLIVSSTNKGTPAGDPYSIPYRDHGRTQAGPSYAQVSAPIHKWRLVSQALKITLVNNSDENDGWFEAIRIQGSSDSGFASTIRAGETTAIIGAGGAPVLPAITSTNLVEHPTYVTGKLRDIHRYMFHLMPQGNDHEFQIIPREPANATEFVHSQLDNESFDMVFIRVHGRTGAAPTRLMVHVVSNQEVVYDESSFMTRYHSEARGNNLAFQANKKRKMEMPANTTAALIPMARLQQARWG</sequence>
<dbReference type="InterPro" id="IPR057959">
    <property type="entry name" value="Shotoku_capsid"/>
</dbReference>
<proteinExistence type="predicted"/>
<dbReference type="EMBL" id="MW182744">
    <property type="protein sequence ID" value="QTE03345.1"/>
    <property type="molecule type" value="Genomic_DNA"/>
</dbReference>
<name>A0A8A4XBM1_9VIRU</name>